<dbReference type="EMBL" id="CAJOAY010023171">
    <property type="protein sequence ID" value="CAF4364036.1"/>
    <property type="molecule type" value="Genomic_DNA"/>
</dbReference>
<sequence length="47" mass="5056">MPLVSSLAAKLAPPSTISSSSRRPSAPLQIVLRNPPIRRRLLYGSSI</sequence>
<dbReference type="AlphaFoldDB" id="A0A820LYR0"/>
<feature type="non-terminal residue" evidence="1">
    <location>
        <position position="1"/>
    </location>
</feature>
<accession>A0A820LYR0</accession>
<gene>
    <name evidence="1" type="ORF">OKA104_LOCUS49484</name>
</gene>
<evidence type="ECO:0000313" key="1">
    <source>
        <dbReference type="EMBL" id="CAF4364036.1"/>
    </source>
</evidence>
<comment type="caution">
    <text evidence="1">The sequence shown here is derived from an EMBL/GenBank/DDBJ whole genome shotgun (WGS) entry which is preliminary data.</text>
</comment>
<dbReference type="Proteomes" id="UP000663881">
    <property type="component" value="Unassembled WGS sequence"/>
</dbReference>
<organism evidence="1 2">
    <name type="scientific">Adineta steineri</name>
    <dbReference type="NCBI Taxonomy" id="433720"/>
    <lineage>
        <taxon>Eukaryota</taxon>
        <taxon>Metazoa</taxon>
        <taxon>Spiralia</taxon>
        <taxon>Gnathifera</taxon>
        <taxon>Rotifera</taxon>
        <taxon>Eurotatoria</taxon>
        <taxon>Bdelloidea</taxon>
        <taxon>Adinetida</taxon>
        <taxon>Adinetidae</taxon>
        <taxon>Adineta</taxon>
    </lineage>
</organism>
<evidence type="ECO:0000313" key="2">
    <source>
        <dbReference type="Proteomes" id="UP000663881"/>
    </source>
</evidence>
<reference evidence="1" key="1">
    <citation type="submission" date="2021-02" db="EMBL/GenBank/DDBJ databases">
        <authorList>
            <person name="Nowell W R."/>
        </authorList>
    </citation>
    <scope>NUCLEOTIDE SEQUENCE</scope>
</reference>
<proteinExistence type="predicted"/>
<name>A0A820LYR0_9BILA</name>
<feature type="non-terminal residue" evidence="1">
    <location>
        <position position="47"/>
    </location>
</feature>
<protein>
    <submittedName>
        <fullName evidence="1">Uncharacterized protein</fullName>
    </submittedName>
</protein>